<dbReference type="OrthoDB" id="1738401at2"/>
<protein>
    <recommendedName>
        <fullName evidence="5">SAF domain-containing protein</fullName>
    </recommendedName>
</protein>
<comment type="caution">
    <text evidence="3">The sequence shown here is derived from an EMBL/GenBank/DDBJ whole genome shotgun (WGS) entry which is preliminary data.</text>
</comment>
<keyword evidence="4" id="KW-1185">Reference proteome</keyword>
<reference evidence="3 4" key="1">
    <citation type="journal article" date="2017" name="Int. J. Syst. Evol. Microbiol.">
        <title>Bacillus notoginsengisoli sp. nov., a novel bacterium isolated from the rhizosphere of Panax notoginseng.</title>
        <authorList>
            <person name="Zhang M.Y."/>
            <person name="Cheng J."/>
            <person name="Cai Y."/>
            <person name="Zhang T.Y."/>
            <person name="Wu Y.Y."/>
            <person name="Manikprabhu D."/>
            <person name="Li W.J."/>
            <person name="Zhang Y.X."/>
        </authorList>
    </citation>
    <scope>NUCLEOTIDE SEQUENCE [LARGE SCALE GENOMIC DNA]</scope>
    <source>
        <strain evidence="3 4">JCM 30743</strain>
    </source>
</reference>
<accession>A0A417YQA2</accession>
<evidence type="ECO:0000313" key="3">
    <source>
        <dbReference type="EMBL" id="RHW35963.1"/>
    </source>
</evidence>
<evidence type="ECO:0000313" key="4">
    <source>
        <dbReference type="Proteomes" id="UP000284416"/>
    </source>
</evidence>
<gene>
    <name evidence="3" type="ORF">D1B31_17890</name>
</gene>
<name>A0A417YQA2_9BACI</name>
<keyword evidence="2" id="KW-0812">Transmembrane</keyword>
<dbReference type="AlphaFoldDB" id="A0A417YQA2"/>
<organism evidence="3 4">
    <name type="scientific">Neobacillus notoginsengisoli</name>
    <dbReference type="NCBI Taxonomy" id="1578198"/>
    <lineage>
        <taxon>Bacteria</taxon>
        <taxon>Bacillati</taxon>
        <taxon>Bacillota</taxon>
        <taxon>Bacilli</taxon>
        <taxon>Bacillales</taxon>
        <taxon>Bacillaceae</taxon>
        <taxon>Neobacillus</taxon>
    </lineage>
</organism>
<evidence type="ECO:0000256" key="1">
    <source>
        <dbReference type="SAM" id="MobiDB-lite"/>
    </source>
</evidence>
<proteinExistence type="predicted"/>
<dbReference type="RefSeq" id="WP_118922962.1">
    <property type="nucleotide sequence ID" value="NZ_QWEG01000012.1"/>
</dbReference>
<evidence type="ECO:0000256" key="2">
    <source>
        <dbReference type="SAM" id="Phobius"/>
    </source>
</evidence>
<evidence type="ECO:0008006" key="5">
    <source>
        <dbReference type="Google" id="ProtNLM"/>
    </source>
</evidence>
<keyword evidence="2" id="KW-1133">Transmembrane helix</keyword>
<feature type="region of interest" description="Disordered" evidence="1">
    <location>
        <begin position="149"/>
        <end position="173"/>
    </location>
</feature>
<feature type="compositionally biased region" description="Polar residues" evidence="1">
    <location>
        <begin position="149"/>
        <end position="160"/>
    </location>
</feature>
<dbReference type="EMBL" id="QWEG01000012">
    <property type="protein sequence ID" value="RHW35963.1"/>
    <property type="molecule type" value="Genomic_DNA"/>
</dbReference>
<dbReference type="Proteomes" id="UP000284416">
    <property type="component" value="Unassembled WGS sequence"/>
</dbReference>
<sequence length="247" mass="27288">MKPGVKIALGIFTSLAAAGFILVYDFYIKDRIDSQEVVIVKPGEEISKSEKIHQNKLTVERRAKESLLEGVVLAEDIDKVIGHDANQLIVGNSMLSTKMIDFDLLVPDATKGEAIRPITDSMIFAQPGSLRRKDVVDIYLVYKDGSTNMTENGPNTVSSEEPSEDENSVSTKGEKVNTKVFLKGVKVVYVKDSGNKEVVSASDNGKSDDRLNASSTISDLEVILNEEDFSNLMYEVLQKEARLYITY</sequence>
<feature type="transmembrane region" description="Helical" evidence="2">
    <location>
        <begin position="7"/>
        <end position="27"/>
    </location>
</feature>
<keyword evidence="2" id="KW-0472">Membrane</keyword>